<dbReference type="SUPFAM" id="SSF51735">
    <property type="entry name" value="NAD(P)-binding Rossmann-fold domains"/>
    <property type="match status" value="1"/>
</dbReference>
<dbReference type="InterPro" id="IPR036291">
    <property type="entry name" value="NAD(P)-bd_dom_sf"/>
</dbReference>
<dbReference type="AlphaFoldDB" id="A0A8H7C751"/>
<dbReference type="GO" id="GO:0003735">
    <property type="term" value="F:structural constituent of ribosome"/>
    <property type="evidence" value="ECO:0007669"/>
    <property type="project" value="InterPro"/>
</dbReference>
<dbReference type="Gene3D" id="3.40.50.720">
    <property type="entry name" value="NAD(P)-binding Rossmann-like Domain"/>
    <property type="match status" value="1"/>
</dbReference>
<dbReference type="PRINTS" id="PR00080">
    <property type="entry name" value="SDRFAMILY"/>
</dbReference>
<evidence type="ECO:0000313" key="4">
    <source>
        <dbReference type="EMBL" id="KAF7763448.1"/>
    </source>
</evidence>
<dbReference type="FunFam" id="3.40.50.720:FF:000245">
    <property type="entry name" value="Short chain dehydrogenase, putative"/>
    <property type="match status" value="1"/>
</dbReference>
<dbReference type="PANTHER" id="PTHR43008:SF4">
    <property type="entry name" value="CHAIN DEHYDROGENASE, PUTATIVE (AFU_ORTHOLOGUE AFUA_4G08710)-RELATED"/>
    <property type="match status" value="1"/>
</dbReference>
<protein>
    <recommendedName>
        <fullName evidence="6">Sorbose reductase sou1</fullName>
    </recommendedName>
</protein>
<organism evidence="4 5">
    <name type="scientific">Agaricus bisporus var. burnettii</name>
    <dbReference type="NCBI Taxonomy" id="192524"/>
    <lineage>
        <taxon>Eukaryota</taxon>
        <taxon>Fungi</taxon>
        <taxon>Dikarya</taxon>
        <taxon>Basidiomycota</taxon>
        <taxon>Agaricomycotina</taxon>
        <taxon>Agaricomycetes</taxon>
        <taxon>Agaricomycetidae</taxon>
        <taxon>Agaricales</taxon>
        <taxon>Agaricineae</taxon>
        <taxon>Agaricaceae</taxon>
        <taxon>Agaricus</taxon>
    </lineage>
</organism>
<dbReference type="Pfam" id="PF09809">
    <property type="entry name" value="MRP-L27"/>
    <property type="match status" value="1"/>
</dbReference>
<evidence type="ECO:0008006" key="6">
    <source>
        <dbReference type="Google" id="ProtNLM"/>
    </source>
</evidence>
<dbReference type="EMBL" id="JABXXO010000011">
    <property type="protein sequence ID" value="KAF7763448.1"/>
    <property type="molecule type" value="Genomic_DNA"/>
</dbReference>
<dbReference type="GO" id="GO:0005762">
    <property type="term" value="C:mitochondrial large ribosomal subunit"/>
    <property type="evidence" value="ECO:0007669"/>
    <property type="project" value="InterPro"/>
</dbReference>
<evidence type="ECO:0000313" key="5">
    <source>
        <dbReference type="Proteomes" id="UP000629468"/>
    </source>
</evidence>
<evidence type="ECO:0000256" key="1">
    <source>
        <dbReference type="ARBA" id="ARBA00006484"/>
    </source>
</evidence>
<accession>A0A8H7C751</accession>
<sequence length="442" mass="48286">MFSTVVRCSKASRRPLTPKRGNKDYYKGTGQAFLPGGHRTGAPGKHVIGGKAKYRLLDEKVRVFVAPPVAEIESSPLKPYVSRSVYLSKKERQAVFAYVRGCGQADVEGMVALSRLVSLRYMDCSGPGPAVKIKEHRHVQPSRSHSIFHTQQVMSDNSQGVAAALSGATPARTVLSSFLLCDRVALVTGAQRGIGLEMSLALAEAGAIVYCLDLPANADADWLKVQEYVTKLPDIAPGVNNKGRLEYVSGDVTDQQKMWDIAEDIVKKEGRLDICVANAGILRGFECLEYPAEEFRKLLDVNINGVLFTAQAAGRQMEKLGLPGSIIITASMSGSIANYGQHWVAYNTSKSAVIQMARSMACELGPKKIRVNTISPGYIYTQMTKDFLDPRPELKQQWSLQNPLHRIGRPDELRGATLWLASDASTYCTGSDIIVDGGHRAW</sequence>
<dbReference type="InterPro" id="IPR020904">
    <property type="entry name" value="Sc_DH/Rdtase_CS"/>
</dbReference>
<reference evidence="4 5" key="1">
    <citation type="journal article" name="Sci. Rep.">
        <title>Telomere-to-telomere assembled and centromere annotated genomes of the two main subspecies of the button mushroom Agaricus bisporus reveal especially polymorphic chromosome ends.</title>
        <authorList>
            <person name="Sonnenberg A.S.M."/>
            <person name="Sedaghat-Telgerd N."/>
            <person name="Lavrijssen B."/>
            <person name="Ohm R.A."/>
            <person name="Hendrickx P.M."/>
            <person name="Scholtmeijer K."/>
            <person name="Baars J.J.P."/>
            <person name="van Peer A."/>
        </authorList>
    </citation>
    <scope>NUCLEOTIDE SEQUENCE [LARGE SCALE GENOMIC DNA]</scope>
    <source>
        <strain evidence="4 5">H119_p4</strain>
    </source>
</reference>
<dbReference type="PROSITE" id="PS00061">
    <property type="entry name" value="ADH_SHORT"/>
    <property type="match status" value="1"/>
</dbReference>
<comment type="similarity">
    <text evidence="1">Belongs to the short-chain dehydrogenases/reductases (SDR) family.</text>
</comment>
<evidence type="ECO:0000256" key="3">
    <source>
        <dbReference type="ARBA" id="ARBA00023002"/>
    </source>
</evidence>
<evidence type="ECO:0000256" key="2">
    <source>
        <dbReference type="ARBA" id="ARBA00022857"/>
    </source>
</evidence>
<dbReference type="PANTHER" id="PTHR43008">
    <property type="entry name" value="BENZIL REDUCTASE"/>
    <property type="match status" value="1"/>
</dbReference>
<comment type="caution">
    <text evidence="4">The sequence shown here is derived from an EMBL/GenBank/DDBJ whole genome shotgun (WGS) entry which is preliminary data.</text>
</comment>
<dbReference type="PRINTS" id="PR00081">
    <property type="entry name" value="GDHRDH"/>
</dbReference>
<keyword evidence="2" id="KW-0521">NADP</keyword>
<gene>
    <name evidence="4" type="ORF">Agabi119p4_7985</name>
</gene>
<dbReference type="Proteomes" id="UP000629468">
    <property type="component" value="Unassembled WGS sequence"/>
</dbReference>
<dbReference type="Pfam" id="PF13561">
    <property type="entry name" value="adh_short_C2"/>
    <property type="match status" value="1"/>
</dbReference>
<dbReference type="InterPro" id="IPR002347">
    <property type="entry name" value="SDR_fam"/>
</dbReference>
<keyword evidence="3" id="KW-0560">Oxidoreductase</keyword>
<name>A0A8H7C751_AGABI</name>
<dbReference type="InterPro" id="IPR019189">
    <property type="entry name" value="Ribosomal_mL41"/>
</dbReference>
<dbReference type="GO" id="GO:0050664">
    <property type="term" value="F:oxidoreductase activity, acting on NAD(P)H, oxygen as acceptor"/>
    <property type="evidence" value="ECO:0007669"/>
    <property type="project" value="TreeGrafter"/>
</dbReference>
<proteinExistence type="inferred from homology"/>
<dbReference type="GO" id="GO:0016616">
    <property type="term" value="F:oxidoreductase activity, acting on the CH-OH group of donors, NAD or NADP as acceptor"/>
    <property type="evidence" value="ECO:0007669"/>
    <property type="project" value="UniProtKB-ARBA"/>
</dbReference>